<evidence type="ECO:0000259" key="21">
    <source>
        <dbReference type="PROSITE" id="PS50113"/>
    </source>
</evidence>
<dbReference type="PRINTS" id="PR00344">
    <property type="entry name" value="BCTRLSENSOR"/>
</dbReference>
<evidence type="ECO:0000313" key="25">
    <source>
        <dbReference type="Proteomes" id="UP001165393"/>
    </source>
</evidence>
<dbReference type="SMART" id="SM00388">
    <property type="entry name" value="HisKA"/>
    <property type="match status" value="1"/>
</dbReference>
<keyword evidence="8" id="KW-0547">Nucleotide-binding</keyword>
<dbReference type="PROSITE" id="PS50110">
    <property type="entry name" value="RESPONSE_REGULATORY"/>
    <property type="match status" value="2"/>
</dbReference>
<dbReference type="InterPro" id="IPR005467">
    <property type="entry name" value="His_kinase_dom"/>
</dbReference>
<feature type="transmembrane region" description="Helical" evidence="18">
    <location>
        <begin position="180"/>
        <end position="202"/>
    </location>
</feature>
<feature type="modified residue" description="4-aspartylphosphate" evidence="17">
    <location>
        <position position="1086"/>
    </location>
</feature>
<dbReference type="InterPro" id="IPR036641">
    <property type="entry name" value="HPT_dom_sf"/>
</dbReference>
<dbReference type="InterPro" id="IPR036890">
    <property type="entry name" value="HATPase_C_sf"/>
</dbReference>
<dbReference type="InterPro" id="IPR008207">
    <property type="entry name" value="Sig_transdc_His_kin_Hpt_dom"/>
</dbReference>
<evidence type="ECO:0000256" key="12">
    <source>
        <dbReference type="ARBA" id="ARBA00023012"/>
    </source>
</evidence>
<comment type="subunit">
    <text evidence="14">At low DSF concentrations, interacts with RpfF.</text>
</comment>
<evidence type="ECO:0000256" key="3">
    <source>
        <dbReference type="ARBA" id="ARBA00012438"/>
    </source>
</evidence>
<feature type="domain" description="HPt" evidence="23">
    <location>
        <begin position="1338"/>
        <end position="1432"/>
    </location>
</feature>
<evidence type="ECO:0000256" key="2">
    <source>
        <dbReference type="ARBA" id="ARBA00004651"/>
    </source>
</evidence>
<feature type="modified residue" description="Phosphohistidine" evidence="16">
    <location>
        <position position="1377"/>
    </location>
</feature>
<dbReference type="Pfam" id="PF00072">
    <property type="entry name" value="Response_reg"/>
    <property type="match status" value="2"/>
</dbReference>
<keyword evidence="5 17" id="KW-0597">Phosphoprotein</keyword>
<dbReference type="Pfam" id="PF02518">
    <property type="entry name" value="HATPase_c"/>
    <property type="match status" value="1"/>
</dbReference>
<feature type="modified residue" description="4-aspartylphosphate" evidence="17">
    <location>
        <position position="1231"/>
    </location>
</feature>
<dbReference type="Gene3D" id="3.30.450.350">
    <property type="entry name" value="CHASE domain"/>
    <property type="match status" value="1"/>
</dbReference>
<dbReference type="FunFam" id="1.10.287.130:FF:000002">
    <property type="entry name" value="Two-component osmosensing histidine kinase"/>
    <property type="match status" value="1"/>
</dbReference>
<evidence type="ECO:0000256" key="4">
    <source>
        <dbReference type="ARBA" id="ARBA00022475"/>
    </source>
</evidence>
<evidence type="ECO:0000256" key="9">
    <source>
        <dbReference type="ARBA" id="ARBA00022777"/>
    </source>
</evidence>
<gene>
    <name evidence="24" type="ORF">NAF29_08115</name>
</gene>
<evidence type="ECO:0000256" key="13">
    <source>
        <dbReference type="ARBA" id="ARBA00023136"/>
    </source>
</evidence>
<evidence type="ECO:0000313" key="24">
    <source>
        <dbReference type="EMBL" id="MCM2679632.1"/>
    </source>
</evidence>
<dbReference type="PROSITE" id="PS50839">
    <property type="entry name" value="CHASE"/>
    <property type="match status" value="1"/>
</dbReference>
<dbReference type="SMART" id="SM01079">
    <property type="entry name" value="CHASE"/>
    <property type="match status" value="1"/>
</dbReference>
<proteinExistence type="predicted"/>
<dbReference type="InterPro" id="IPR004358">
    <property type="entry name" value="Sig_transdc_His_kin-like_C"/>
</dbReference>
<dbReference type="RefSeq" id="WP_251261077.1">
    <property type="nucleotide sequence ID" value="NZ_JAMQGP010000003.1"/>
</dbReference>
<feature type="transmembrane region" description="Helical" evidence="18">
    <location>
        <begin position="75"/>
        <end position="96"/>
    </location>
</feature>
<evidence type="ECO:0000256" key="10">
    <source>
        <dbReference type="ARBA" id="ARBA00022840"/>
    </source>
</evidence>
<feature type="domain" description="CHASE" evidence="22">
    <location>
        <begin position="352"/>
        <end position="586"/>
    </location>
</feature>
<dbReference type="SUPFAM" id="SSF47384">
    <property type="entry name" value="Homodimeric domain of signal transducing histidine kinase"/>
    <property type="match status" value="1"/>
</dbReference>
<dbReference type="Pfam" id="PF00512">
    <property type="entry name" value="HisKA"/>
    <property type="match status" value="1"/>
</dbReference>
<dbReference type="InterPro" id="IPR003594">
    <property type="entry name" value="HATPase_dom"/>
</dbReference>
<evidence type="ECO:0000256" key="16">
    <source>
        <dbReference type="PROSITE-ProRule" id="PRU00110"/>
    </source>
</evidence>
<sequence length="1512" mass="167627">MIQDKWLKTTQQIASVISVCLGLLVLIGWYTHNELLIQVSPSFVPMQYNTAFGFLIAGSGLFAVNSALRSGVLSFVLMLLGALTLFEYIAAIDLGIDQLAMEHYVDINTSHPGRMAPNTALCFLLFGAGIMVISRQKGLNAKLATSAILASIVFSLGFIAFTGYLTGINTAYGWGKLTQMAVHTSFGFIVLGIGLLGHAIRSASANRTLHFPQWLPWPVGIGCLSFSIAAWQALKSHEYHLVALFGSSANTFADEGVLFVGIIVTLGLTMAIRNSLFAAQVKPGKFKYYAPWVTLIFGIALTGLLYIILDKSSRETTEARFNAAAQSHANAISRGIDAYTESLFDIKKLFWASQQISREEFALYVQRNLQVQPGLLGLQWLPRVVDEDRASFERTTSHIYDKPVQISRLTDDDEMVVAPSKREYYPILYLEPYATNQHVLGLDVTFQSFSLPAIYKAIDENIVTAALPLRLGSSKGAVGGALVLPIYDIDQPLADIADRRRAVVGLAAATIEIGSMIEDILNNYSEPAGLHMQFMDVSEPKAPLFLYTHRSRYPDSTEPPETFDISTEKVMSVQTIYFGDRQWRIIALPSNDALYPNWDPTSLVLPFAVLLLTIFLFIYLRRSNLQDEEKSLLIQQVELARHDAERKNKELEDLTIDYKAILNFSSDFLYIKDAKHRFKAHNLNFGRLIGFDSIFGGRGKTDFDVFPPEDAKAYFEAEHNVIERGEPLIDHLETYLKPDGSKGWVKSNKRPIYDDDNNIVGMFGFSAEVSELIEAKKVAEEATQAKSDFLANMSHEIRTPMNAVIGMSHMALQTELDAKQRNYIEKAHRSAESLLGVINDILDFSKIEAGKLDLEYIDFQLEDVLENLNNLLGLKAEESGIELMFDVPVELPTALKGDPLRLGQILLNLGANAIKFTESGGEVVIHAKLIEQRNTDIELQFSIRDTGLGMSVDQQTHLFESFSQLDSSTTRKHGGTGLGLAICKQLVALMQGRIWVDSEEGKGSTFYFTTCLGIQEKPKRRVNKEPVVLKDLNALIVDDNSSSRLILKSMLSNFGFSVAEATNGREAIAMIEDAEQTKPYQLVLMDWRMPELDGIETARTIQSDPNIKSAPTVIMVTAYSREEAKLEAKGVALAGFLAKPVMPSLLLDTIMVALGHSVVVDSRSSTKQESLIDALRQLQGAKVLLVEDNEINQELAIELFKSKGLKPTLACNGQEALELLDTQEFDGVLMDCQMPVMDGYSATRAIRQQPRFKDLPVIAMTANVMAGDREKVLEVGMNDHIAKPIDIETIFQTMALWIHPKNGAYSKANGQLISQSGIEIPIIDGVDTHAGLRASMNDKVLYQKLLAKFSEGYENFESEFEEALVSDDHSMASRMAHTLKSVAGSIGAKSVQDAAKELEYALLDNLETERVDRLLNTLMAALMPVLASLREMHINSASNDLHKALLRLVGYLKTYDAQAMTEIENVLQAIDKGDSELFSVVSSLKQMIEDFEFDEALERVIELSHQQGLNIA</sequence>
<dbReference type="SUPFAM" id="SSF47226">
    <property type="entry name" value="Histidine-containing phosphotransfer domain, HPT domain"/>
    <property type="match status" value="1"/>
</dbReference>
<comment type="caution">
    <text evidence="24">The sequence shown here is derived from an EMBL/GenBank/DDBJ whole genome shotgun (WGS) entry which is preliminary data.</text>
</comment>
<evidence type="ECO:0000256" key="17">
    <source>
        <dbReference type="PROSITE-ProRule" id="PRU00169"/>
    </source>
</evidence>
<keyword evidence="6" id="KW-0808">Transferase</keyword>
<evidence type="ECO:0000256" key="7">
    <source>
        <dbReference type="ARBA" id="ARBA00022692"/>
    </source>
</evidence>
<accession>A0AA41W6A8</accession>
<dbReference type="PANTHER" id="PTHR45339:SF1">
    <property type="entry name" value="HYBRID SIGNAL TRANSDUCTION HISTIDINE KINASE J"/>
    <property type="match status" value="1"/>
</dbReference>
<organism evidence="24 25">
    <name type="scientific">Echinimonas agarilytica</name>
    <dbReference type="NCBI Taxonomy" id="1215918"/>
    <lineage>
        <taxon>Bacteria</taxon>
        <taxon>Pseudomonadati</taxon>
        <taxon>Pseudomonadota</taxon>
        <taxon>Gammaproteobacteria</taxon>
        <taxon>Alteromonadales</taxon>
        <taxon>Echinimonadaceae</taxon>
        <taxon>Echinimonas</taxon>
    </lineage>
</organism>
<dbReference type="PROSITE" id="PS50894">
    <property type="entry name" value="HPT"/>
    <property type="match status" value="1"/>
</dbReference>
<evidence type="ECO:0000259" key="22">
    <source>
        <dbReference type="PROSITE" id="PS50839"/>
    </source>
</evidence>
<feature type="transmembrane region" description="Helical" evidence="18">
    <location>
        <begin position="116"/>
        <end position="134"/>
    </location>
</feature>
<dbReference type="Gene3D" id="3.40.50.2300">
    <property type="match status" value="2"/>
</dbReference>
<feature type="transmembrane region" description="Helical" evidence="18">
    <location>
        <begin position="214"/>
        <end position="234"/>
    </location>
</feature>
<dbReference type="InterPro" id="IPR000700">
    <property type="entry name" value="PAS-assoc_C"/>
</dbReference>
<feature type="transmembrane region" description="Helical" evidence="18">
    <location>
        <begin position="51"/>
        <end position="68"/>
    </location>
</feature>
<dbReference type="Pfam" id="PF01627">
    <property type="entry name" value="Hpt"/>
    <property type="match status" value="1"/>
</dbReference>
<dbReference type="InterPro" id="IPR006189">
    <property type="entry name" value="CHASE_dom"/>
</dbReference>
<dbReference type="FunFam" id="3.30.565.10:FF:000010">
    <property type="entry name" value="Sensor histidine kinase RcsC"/>
    <property type="match status" value="1"/>
</dbReference>
<evidence type="ECO:0000256" key="5">
    <source>
        <dbReference type="ARBA" id="ARBA00022553"/>
    </source>
</evidence>
<dbReference type="GO" id="GO:0000155">
    <property type="term" value="F:phosphorelay sensor kinase activity"/>
    <property type="evidence" value="ECO:0007669"/>
    <property type="project" value="InterPro"/>
</dbReference>
<dbReference type="PROSITE" id="PS50113">
    <property type="entry name" value="PAC"/>
    <property type="match status" value="1"/>
</dbReference>
<keyword evidence="7 18" id="KW-0812">Transmembrane</keyword>
<dbReference type="NCBIfam" id="TIGR00229">
    <property type="entry name" value="sensory_box"/>
    <property type="match status" value="1"/>
</dbReference>
<keyword evidence="4" id="KW-1003">Cell membrane</keyword>
<dbReference type="EC" id="2.7.13.3" evidence="3"/>
<dbReference type="Gene3D" id="3.30.450.20">
    <property type="entry name" value="PAS domain"/>
    <property type="match status" value="1"/>
</dbReference>
<feature type="transmembrane region" description="Helical" evidence="18">
    <location>
        <begin position="256"/>
        <end position="276"/>
    </location>
</feature>
<dbReference type="InterPro" id="IPR000014">
    <property type="entry name" value="PAS"/>
</dbReference>
<dbReference type="GO" id="GO:0005886">
    <property type="term" value="C:plasma membrane"/>
    <property type="evidence" value="ECO:0007669"/>
    <property type="project" value="UniProtKB-SubCell"/>
</dbReference>
<comment type="subcellular location">
    <subcellularLocation>
        <location evidence="2">Cell membrane</location>
        <topology evidence="2">Multi-pass membrane protein</topology>
    </subcellularLocation>
</comment>
<dbReference type="InterPro" id="IPR003661">
    <property type="entry name" value="HisK_dim/P_dom"/>
</dbReference>
<dbReference type="SMART" id="SM00073">
    <property type="entry name" value="HPT"/>
    <property type="match status" value="1"/>
</dbReference>
<dbReference type="CDD" id="cd16922">
    <property type="entry name" value="HATPase_EvgS-ArcB-TorS-like"/>
    <property type="match status" value="1"/>
</dbReference>
<evidence type="ECO:0000259" key="20">
    <source>
        <dbReference type="PROSITE" id="PS50110"/>
    </source>
</evidence>
<evidence type="ECO:0000256" key="14">
    <source>
        <dbReference type="ARBA" id="ARBA00064003"/>
    </source>
</evidence>
<dbReference type="EMBL" id="JAMQGP010000003">
    <property type="protein sequence ID" value="MCM2679632.1"/>
    <property type="molecule type" value="Genomic_DNA"/>
</dbReference>
<keyword evidence="10" id="KW-0067">ATP-binding</keyword>
<evidence type="ECO:0000256" key="18">
    <source>
        <dbReference type="SAM" id="Phobius"/>
    </source>
</evidence>
<dbReference type="SMART" id="SM00387">
    <property type="entry name" value="HATPase_c"/>
    <property type="match status" value="1"/>
</dbReference>
<dbReference type="CDD" id="cd00130">
    <property type="entry name" value="PAS"/>
    <property type="match status" value="1"/>
</dbReference>
<dbReference type="CDD" id="cd17546">
    <property type="entry name" value="REC_hyHK_CKI1_RcsC-like"/>
    <property type="match status" value="2"/>
</dbReference>
<dbReference type="PANTHER" id="PTHR45339">
    <property type="entry name" value="HYBRID SIGNAL TRANSDUCTION HISTIDINE KINASE J"/>
    <property type="match status" value="1"/>
</dbReference>
<evidence type="ECO:0000256" key="8">
    <source>
        <dbReference type="ARBA" id="ARBA00022741"/>
    </source>
</evidence>
<evidence type="ECO:0000259" key="23">
    <source>
        <dbReference type="PROSITE" id="PS50894"/>
    </source>
</evidence>
<keyword evidence="12" id="KW-0902">Two-component regulatory system</keyword>
<dbReference type="SUPFAM" id="SSF55785">
    <property type="entry name" value="PYP-like sensor domain (PAS domain)"/>
    <property type="match status" value="1"/>
</dbReference>
<keyword evidence="13 18" id="KW-0472">Membrane</keyword>
<dbReference type="SMART" id="SM00448">
    <property type="entry name" value="REC"/>
    <property type="match status" value="2"/>
</dbReference>
<dbReference type="Pfam" id="PF03924">
    <property type="entry name" value="CHASE"/>
    <property type="match status" value="1"/>
</dbReference>
<dbReference type="InterPro" id="IPR013656">
    <property type="entry name" value="PAS_4"/>
</dbReference>
<dbReference type="InterPro" id="IPR042240">
    <property type="entry name" value="CHASE_sf"/>
</dbReference>
<dbReference type="Gene3D" id="1.10.287.130">
    <property type="match status" value="1"/>
</dbReference>
<evidence type="ECO:0000259" key="19">
    <source>
        <dbReference type="PROSITE" id="PS50109"/>
    </source>
</evidence>
<dbReference type="CDD" id="cd00082">
    <property type="entry name" value="HisKA"/>
    <property type="match status" value="1"/>
</dbReference>
<dbReference type="PROSITE" id="PS50109">
    <property type="entry name" value="HIS_KIN"/>
    <property type="match status" value="1"/>
</dbReference>
<keyword evidence="9" id="KW-0418">Kinase</keyword>
<name>A0AA41W6A8_9GAMM</name>
<evidence type="ECO:0000256" key="6">
    <source>
        <dbReference type="ARBA" id="ARBA00022679"/>
    </source>
</evidence>
<feature type="domain" description="Response regulatory" evidence="20">
    <location>
        <begin position="1182"/>
        <end position="1298"/>
    </location>
</feature>
<dbReference type="InterPro" id="IPR035965">
    <property type="entry name" value="PAS-like_dom_sf"/>
</dbReference>
<reference evidence="24 25" key="1">
    <citation type="journal article" date="2013" name="Antonie Van Leeuwenhoek">
        <title>Echinimonas agarilytica gen. nov., sp. nov., a new gammaproteobacterium isolated from the sea urchin Strongylocentrotus intermedius.</title>
        <authorList>
            <person name="Nedashkovskaya O.I."/>
            <person name="Stenkova A.M."/>
            <person name="Zhukova N.V."/>
            <person name="Van Trappen S."/>
            <person name="Lee J.S."/>
            <person name="Kim S.B."/>
        </authorList>
    </citation>
    <scope>NUCLEOTIDE SEQUENCE [LARGE SCALE GENOMIC DNA]</scope>
    <source>
        <strain evidence="24 25">KMM 6351</strain>
    </source>
</reference>
<evidence type="ECO:0000256" key="1">
    <source>
        <dbReference type="ARBA" id="ARBA00000085"/>
    </source>
</evidence>
<comment type="catalytic activity">
    <reaction evidence="1">
        <text>ATP + protein L-histidine = ADP + protein N-phospho-L-histidine.</text>
        <dbReference type="EC" id="2.7.13.3"/>
    </reaction>
</comment>
<dbReference type="Pfam" id="PF08448">
    <property type="entry name" value="PAS_4"/>
    <property type="match status" value="1"/>
</dbReference>
<dbReference type="GO" id="GO:0005524">
    <property type="term" value="F:ATP binding"/>
    <property type="evidence" value="ECO:0007669"/>
    <property type="project" value="UniProtKB-KW"/>
</dbReference>
<dbReference type="InterPro" id="IPR001789">
    <property type="entry name" value="Sig_transdc_resp-reg_receiver"/>
</dbReference>
<feature type="domain" description="Response regulatory" evidence="20">
    <location>
        <begin position="1033"/>
        <end position="1154"/>
    </location>
</feature>
<feature type="transmembrane region" description="Helical" evidence="18">
    <location>
        <begin position="146"/>
        <end position="168"/>
    </location>
</feature>
<feature type="domain" description="PAC" evidence="21">
    <location>
        <begin position="729"/>
        <end position="781"/>
    </location>
</feature>
<feature type="transmembrane region" description="Helical" evidence="18">
    <location>
        <begin position="12"/>
        <end position="31"/>
    </location>
</feature>
<evidence type="ECO:0000256" key="11">
    <source>
        <dbReference type="ARBA" id="ARBA00022989"/>
    </source>
</evidence>
<dbReference type="SUPFAM" id="SSF55874">
    <property type="entry name" value="ATPase domain of HSP90 chaperone/DNA topoisomerase II/histidine kinase"/>
    <property type="match status" value="1"/>
</dbReference>
<feature type="transmembrane region" description="Helical" evidence="18">
    <location>
        <begin position="288"/>
        <end position="309"/>
    </location>
</feature>
<feature type="domain" description="Histidine kinase" evidence="19">
    <location>
        <begin position="792"/>
        <end position="1014"/>
    </location>
</feature>
<keyword evidence="11 18" id="KW-1133">Transmembrane helix</keyword>
<dbReference type="Gene3D" id="3.30.565.10">
    <property type="entry name" value="Histidine kinase-like ATPase, C-terminal domain"/>
    <property type="match status" value="1"/>
</dbReference>
<dbReference type="SUPFAM" id="SSF52172">
    <property type="entry name" value="CheY-like"/>
    <property type="match status" value="2"/>
</dbReference>
<dbReference type="Proteomes" id="UP001165393">
    <property type="component" value="Unassembled WGS sequence"/>
</dbReference>
<keyword evidence="25" id="KW-1185">Reference proteome</keyword>
<dbReference type="InterPro" id="IPR011006">
    <property type="entry name" value="CheY-like_superfamily"/>
</dbReference>
<dbReference type="Gene3D" id="1.20.120.160">
    <property type="entry name" value="HPT domain"/>
    <property type="match status" value="1"/>
</dbReference>
<dbReference type="InterPro" id="IPR036097">
    <property type="entry name" value="HisK_dim/P_sf"/>
</dbReference>
<protein>
    <recommendedName>
        <fullName evidence="15">Sensory/regulatory protein RpfC</fullName>
        <ecNumber evidence="3">2.7.13.3</ecNumber>
    </recommendedName>
</protein>
<evidence type="ECO:0000256" key="15">
    <source>
        <dbReference type="ARBA" id="ARBA00068150"/>
    </source>
</evidence>